<accession>A0ABX0VZ70</accession>
<keyword evidence="1" id="KW-1133">Transmembrane helix</keyword>
<feature type="transmembrane region" description="Helical" evidence="1">
    <location>
        <begin position="29"/>
        <end position="51"/>
    </location>
</feature>
<dbReference type="Proteomes" id="UP000709466">
    <property type="component" value="Unassembled WGS sequence"/>
</dbReference>
<reference evidence="2 3" key="1">
    <citation type="submission" date="2020-03" db="EMBL/GenBank/DDBJ databases">
        <title>Bacterial isolates of synthetic phycosphere.</title>
        <authorList>
            <person name="Fu H."/>
            <person name="Moran M.A."/>
        </authorList>
    </citation>
    <scope>NUCLEOTIDE SEQUENCE [LARGE SCALE GENOMIC DNA]</scope>
    <source>
        <strain evidence="2 3">HF1</strain>
    </source>
</reference>
<name>A0ABX0VZ70_9RHOB</name>
<comment type="caution">
    <text evidence="2">The sequence shown here is derived from an EMBL/GenBank/DDBJ whole genome shotgun (WGS) entry which is preliminary data.</text>
</comment>
<dbReference type="EMBL" id="JAATOP010000007">
    <property type="protein sequence ID" value="NIY73114.1"/>
    <property type="molecule type" value="Genomic_DNA"/>
</dbReference>
<evidence type="ECO:0000313" key="2">
    <source>
        <dbReference type="EMBL" id="NIY73114.1"/>
    </source>
</evidence>
<evidence type="ECO:0008006" key="4">
    <source>
        <dbReference type="Google" id="ProtNLM"/>
    </source>
</evidence>
<keyword evidence="1" id="KW-0812">Transmembrane</keyword>
<sequence length="57" mass="6125">MIYPLAGIVLGIIVGAVRAKMRGGKVLDMIQWAAVFAMIFGIIGLFIVIGIDRSYQG</sequence>
<protein>
    <recommendedName>
        <fullName evidence="4">Apolipoprotein acyltransferase</fullName>
    </recommendedName>
</protein>
<keyword evidence="3" id="KW-1185">Reference proteome</keyword>
<evidence type="ECO:0000256" key="1">
    <source>
        <dbReference type="SAM" id="Phobius"/>
    </source>
</evidence>
<proteinExistence type="predicted"/>
<evidence type="ECO:0000313" key="3">
    <source>
        <dbReference type="Proteomes" id="UP000709466"/>
    </source>
</evidence>
<organism evidence="2 3">
    <name type="scientific">Marivivens donghaensis</name>
    <dbReference type="NCBI Taxonomy" id="1699413"/>
    <lineage>
        <taxon>Bacteria</taxon>
        <taxon>Pseudomonadati</taxon>
        <taxon>Pseudomonadota</taxon>
        <taxon>Alphaproteobacteria</taxon>
        <taxon>Rhodobacterales</taxon>
        <taxon>Paracoccaceae</taxon>
        <taxon>Marivivens group</taxon>
        <taxon>Marivivens</taxon>
    </lineage>
</organism>
<gene>
    <name evidence="2" type="ORF">HCZ30_11805</name>
</gene>
<keyword evidence="1" id="KW-0472">Membrane</keyword>
<dbReference type="RefSeq" id="WP_167638369.1">
    <property type="nucleotide sequence ID" value="NZ_JAATOP010000007.1"/>
</dbReference>